<name>A0AB32XD03_MYCFM</name>
<dbReference type="Proteomes" id="UP000007473">
    <property type="component" value="Chromosome"/>
</dbReference>
<sequence length="62" mass="7550">MKRYFYRIRVKKNLESKKTKSYAVCSNFNEADKIANEIIEKGDYGWVQVERVEKIKHYFKEV</sequence>
<dbReference type="KEGG" id="mfm:MfeM64YM_0852"/>
<evidence type="ECO:0000313" key="3">
    <source>
        <dbReference type="EMBL" id="ADV34791.1"/>
    </source>
</evidence>
<dbReference type="KEGG" id="mfm:MfeM64YM_0388"/>
<dbReference type="KEGG" id="mfm:MfeM64YM_0796"/>
<evidence type="ECO:0000313" key="5">
    <source>
        <dbReference type="Proteomes" id="UP000007473"/>
    </source>
</evidence>
<reference evidence="4 5" key="2">
    <citation type="journal article" date="2011" name="J. Bacteriol.">
        <title>Genome sequence of the repetitive-sequence-rich Mycoplasma fermentans strain M64.</title>
        <authorList>
            <person name="Shu H.W."/>
            <person name="Liu T.T."/>
            <person name="Chang H.Y."/>
            <person name="Liu Y.M."/>
            <person name="Wu K.M."/>
            <person name="Shu H.Y."/>
            <person name="Tsai S.F."/>
            <person name="Hsiao K.J."/>
            <person name="Hu W.S."/>
            <person name="Ng W.V."/>
        </authorList>
    </citation>
    <scope>NUCLEOTIDE SEQUENCE [LARGE SCALE GENOMIC DNA]</scope>
    <source>
        <strain evidence="4 5">M64</strain>
    </source>
</reference>
<proteinExistence type="predicted"/>
<protein>
    <submittedName>
        <fullName evidence="4">Uncharacterized protein</fullName>
    </submittedName>
</protein>
<evidence type="ECO:0000313" key="1">
    <source>
        <dbReference type="EMBL" id="ADV34390.1"/>
    </source>
</evidence>
<dbReference type="EMBL" id="CP002458">
    <property type="protein sequence ID" value="ADV34456.1"/>
    <property type="molecule type" value="Genomic_DNA"/>
</dbReference>
<dbReference type="AlphaFoldDB" id="A0AB32XD03"/>
<gene>
    <name evidence="1" type="ordered locus">MfeM64YM_0388</name>
    <name evidence="2" type="ordered locus">MfeM64YM_0457</name>
    <name evidence="3" type="ordered locus">MfeM64YM_0796</name>
    <name evidence="4" type="ordered locus">MfeM64YM_0852</name>
</gene>
<evidence type="ECO:0000313" key="2">
    <source>
        <dbReference type="EMBL" id="ADV34456.1"/>
    </source>
</evidence>
<reference evidence="4" key="1">
    <citation type="submission" date="2010-12" db="EMBL/GenBank/DDBJ databases">
        <authorList>
            <person name="Shu H.-W."/>
            <person name="Liu T.-T."/>
            <person name="Hu W.S."/>
            <person name="Chang H.-Y."/>
            <person name="Hsiao K.-J."/>
            <person name="Tsai S.-F."/>
            <person name="Ng W.V."/>
        </authorList>
    </citation>
    <scope>NUCLEOTIDE SEQUENCE</scope>
    <source>
        <strain evidence="4">M64</strain>
    </source>
</reference>
<dbReference type="EMBL" id="CP002458">
    <property type="protein sequence ID" value="ADV34847.1"/>
    <property type="molecule type" value="Genomic_DNA"/>
</dbReference>
<evidence type="ECO:0000313" key="4">
    <source>
        <dbReference type="EMBL" id="ADV34847.1"/>
    </source>
</evidence>
<dbReference type="KEGG" id="mfm:MfeM64YM_0457"/>
<dbReference type="RefSeq" id="WP_013526825.1">
    <property type="nucleotide sequence ID" value="NC_014921.1"/>
</dbReference>
<organism evidence="4 5">
    <name type="scientific">Mycoplasmopsis fermentans (strain M64)</name>
    <name type="common">Mycoplasma fermentans</name>
    <dbReference type="NCBI Taxonomy" id="943945"/>
    <lineage>
        <taxon>Bacteria</taxon>
        <taxon>Bacillati</taxon>
        <taxon>Mycoplasmatota</taxon>
        <taxon>Mycoplasmoidales</taxon>
        <taxon>Metamycoplasmataceae</taxon>
        <taxon>Mycoplasmopsis</taxon>
    </lineage>
</organism>
<accession>A0AB32XD03</accession>
<dbReference type="EMBL" id="CP002458">
    <property type="protein sequence ID" value="ADV34390.1"/>
    <property type="molecule type" value="Genomic_DNA"/>
</dbReference>
<dbReference type="EMBL" id="CP002458">
    <property type="protein sequence ID" value="ADV34791.1"/>
    <property type="molecule type" value="Genomic_DNA"/>
</dbReference>